<name>C9Y6Q8_CURXX</name>
<dbReference type="GO" id="GO:0006415">
    <property type="term" value="P:translational termination"/>
    <property type="evidence" value="ECO:0007669"/>
    <property type="project" value="TreeGrafter"/>
</dbReference>
<evidence type="ECO:0000256" key="1">
    <source>
        <dbReference type="ARBA" id="ARBA00022649"/>
    </source>
</evidence>
<proteinExistence type="predicted"/>
<reference evidence="3" key="1">
    <citation type="journal article" date="2010" name="Nature">
        <title>The Dynamic genome of Hydra.</title>
        <authorList>
            <person name="Chapman J.A."/>
            <person name="Kirkness E.F."/>
            <person name="Simakov O."/>
            <person name="Hampson S.E."/>
            <person name="Mitros T."/>
            <person name="Weinmaier T."/>
            <person name="Rattei T."/>
            <person name="Balasubramanian P.G."/>
            <person name="Borman J."/>
            <person name="Busam D."/>
            <person name="Disbennett K."/>
            <person name="Pfannkoch C."/>
            <person name="Sumin N."/>
            <person name="Sutton G."/>
            <person name="Viswanathan L."/>
            <person name="Walenz B."/>
            <person name="Goodstein D.M."/>
            <person name="Hellsten U."/>
            <person name="Kawashima T."/>
            <person name="Prochnik S.E."/>
            <person name="Putnam N.H."/>
            <person name="Shu S."/>
            <person name="Blumberg B."/>
            <person name="Dana C.E."/>
            <person name="Gee L."/>
            <person name="Kibler D.F."/>
            <person name="Law L."/>
            <person name="Lindgens D."/>
            <person name="Martinez D.E."/>
            <person name="Peng J."/>
            <person name="Wigge P.A."/>
            <person name="Bertulat B."/>
            <person name="Guder C."/>
            <person name="Nakamura Y."/>
            <person name="Ozbek S."/>
            <person name="Watanabe H."/>
            <person name="Khalturin K."/>
            <person name="Hemmrich G."/>
            <person name="Franke A."/>
            <person name="Augustin R."/>
            <person name="Fraune S."/>
            <person name="Hayakawa E."/>
            <person name="Hayakawa S."/>
            <person name="Hirose M."/>
            <person name="Hwang J."/>
            <person name="Ikeo K."/>
            <person name="Nishimiya-Fujisawa C."/>
            <person name="Ogura A."/>
            <person name="Takahashi T."/>
            <person name="Steinmetz P.R."/>
            <person name="Zhang X."/>
            <person name="Aufschnaiter R."/>
            <person name="Eder M.K."/>
            <person name="Gorny A.K."/>
            <person name="Salvenmoser W."/>
            <person name="Heimberg A.M."/>
            <person name="Wheeler B.M."/>
            <person name="Peterson K.J."/>
            <person name="Boettger A."/>
            <person name="Tischler P."/>
            <person name="Wolf A."/>
            <person name="Gojobori T."/>
            <person name="Remington K.A."/>
            <person name="Strausberg R.L."/>
            <person name="Venter J."/>
            <person name="Technau U."/>
            <person name="Hobmayer B."/>
            <person name="Bosch T.C."/>
            <person name="Holstein T.W."/>
            <person name="Fujisawa T."/>
            <person name="Bode H.R."/>
            <person name="David C.N."/>
            <person name="Rokhsar D.S."/>
            <person name="Steele R.E."/>
        </authorList>
    </citation>
    <scope>NUCLEOTIDE SEQUENCE</scope>
</reference>
<accession>C9Y6Q8</accession>
<dbReference type="PANTHER" id="PTHR40588">
    <property type="entry name" value="MRNA INTERFERASE TOXIN YAFQ"/>
    <property type="match status" value="1"/>
</dbReference>
<dbReference type="PIRSF" id="PIRSF006156">
    <property type="entry name" value="YafQ"/>
    <property type="match status" value="1"/>
</dbReference>
<dbReference type="GO" id="GO:0004521">
    <property type="term" value="F:RNA endonuclease activity"/>
    <property type="evidence" value="ECO:0007669"/>
    <property type="project" value="TreeGrafter"/>
</dbReference>
<sequence>MRDLFSTTVFQKDLKREYSSFSTDEKSKQLRRELALVIGRLMFDVSLEIHHKDHRLTGNWNGYRDCHVFNNLVLIYRKFDKKDMNKNYGENAIVFARLGSHSELDL</sequence>
<dbReference type="SUPFAM" id="SSF143011">
    <property type="entry name" value="RelE-like"/>
    <property type="match status" value="1"/>
</dbReference>
<evidence type="ECO:0000313" key="3">
    <source>
        <dbReference type="EMBL" id="CBA26547.1"/>
    </source>
</evidence>
<dbReference type="AlphaFoldDB" id="C9Y6Q8"/>
<dbReference type="Pfam" id="PF15738">
    <property type="entry name" value="YafQ_toxin"/>
    <property type="match status" value="1"/>
</dbReference>
<gene>
    <name evidence="3" type="ORF">Csp_E36350</name>
</gene>
<dbReference type="InterPro" id="IPR007712">
    <property type="entry name" value="RelE/ParE_toxin"/>
</dbReference>
<protein>
    <recommendedName>
        <fullName evidence="4">mRNA interferase YafQ</fullName>
    </recommendedName>
</protein>
<dbReference type="PANTHER" id="PTHR40588:SF1">
    <property type="entry name" value="MRNA INTERFERASE TOXIN YAFQ"/>
    <property type="match status" value="1"/>
</dbReference>
<evidence type="ECO:0000256" key="2">
    <source>
        <dbReference type="PIRSR" id="PIRSR006156-1"/>
    </source>
</evidence>
<dbReference type="InterPro" id="IPR035093">
    <property type="entry name" value="RelE/ParE_toxin_dom_sf"/>
</dbReference>
<feature type="active site" description="Proton donor" evidence="2">
    <location>
        <position position="101"/>
    </location>
</feature>
<organism evidence="3">
    <name type="scientific">Curvibacter symbiont subsp. Hydra magnipapillata</name>
    <dbReference type="NCBI Taxonomy" id="667019"/>
    <lineage>
        <taxon>Bacteria</taxon>
        <taxon>Pseudomonadati</taxon>
        <taxon>Pseudomonadota</taxon>
        <taxon>Betaproteobacteria</taxon>
        <taxon>Burkholderiales</taxon>
        <taxon>Comamonadaceae</taxon>
        <taxon>Curvibacter</taxon>
    </lineage>
</organism>
<dbReference type="InterPro" id="IPR004386">
    <property type="entry name" value="Toxin_YafQ-like"/>
</dbReference>
<dbReference type="GO" id="GO:0006402">
    <property type="term" value="P:mRNA catabolic process"/>
    <property type="evidence" value="ECO:0007669"/>
    <property type="project" value="TreeGrafter"/>
</dbReference>
<keyword evidence="1" id="KW-1277">Toxin-antitoxin system</keyword>
<dbReference type="EMBL" id="FN543101">
    <property type="protein sequence ID" value="CBA26547.1"/>
    <property type="molecule type" value="Genomic_DNA"/>
</dbReference>
<dbReference type="Gene3D" id="3.30.2310.20">
    <property type="entry name" value="RelE-like"/>
    <property type="match status" value="1"/>
</dbReference>
<evidence type="ECO:0008006" key="4">
    <source>
        <dbReference type="Google" id="ProtNLM"/>
    </source>
</evidence>
<dbReference type="NCBIfam" id="TIGR02385">
    <property type="entry name" value="RelE_StbE"/>
    <property type="match status" value="1"/>
</dbReference>